<proteinExistence type="predicted"/>
<name>A0A645IV11_9ZZZZ</name>
<dbReference type="AlphaFoldDB" id="A0A645IV11"/>
<reference evidence="1" key="1">
    <citation type="submission" date="2019-08" db="EMBL/GenBank/DDBJ databases">
        <authorList>
            <person name="Kucharzyk K."/>
            <person name="Murdoch R.W."/>
            <person name="Higgins S."/>
            <person name="Loffler F."/>
        </authorList>
    </citation>
    <scope>NUCLEOTIDE SEQUENCE</scope>
</reference>
<evidence type="ECO:0000313" key="1">
    <source>
        <dbReference type="EMBL" id="MPN52234.1"/>
    </source>
</evidence>
<dbReference type="EMBL" id="VSSQ01118137">
    <property type="protein sequence ID" value="MPN52234.1"/>
    <property type="molecule type" value="Genomic_DNA"/>
</dbReference>
<protein>
    <submittedName>
        <fullName evidence="1">Uncharacterized protein</fullName>
    </submittedName>
</protein>
<organism evidence="1">
    <name type="scientific">bioreactor metagenome</name>
    <dbReference type="NCBI Taxonomy" id="1076179"/>
    <lineage>
        <taxon>unclassified sequences</taxon>
        <taxon>metagenomes</taxon>
        <taxon>ecological metagenomes</taxon>
    </lineage>
</organism>
<gene>
    <name evidence="1" type="ORF">SDC9_199890</name>
</gene>
<comment type="caution">
    <text evidence="1">The sequence shown here is derived from an EMBL/GenBank/DDBJ whole genome shotgun (WGS) entry which is preliminary data.</text>
</comment>
<dbReference type="InterPro" id="IPR011990">
    <property type="entry name" value="TPR-like_helical_dom_sf"/>
</dbReference>
<dbReference type="SUPFAM" id="SSF48452">
    <property type="entry name" value="TPR-like"/>
    <property type="match status" value="1"/>
</dbReference>
<sequence>MEELVKEYRKEFYTEGQMFFLYKRLGMETIPNYNGTAGDQIYLLPYPSVEIQMGRQQ</sequence>
<accession>A0A645IV11</accession>
<dbReference type="Gene3D" id="1.25.40.390">
    <property type="match status" value="1"/>
</dbReference>